<comment type="caution">
    <text evidence="7">The sequence shown here is derived from an EMBL/GenBank/DDBJ whole genome shotgun (WGS) entry which is preliminary data.</text>
</comment>
<feature type="transmembrane region" description="Helical" evidence="5">
    <location>
        <begin position="31"/>
        <end position="51"/>
    </location>
</feature>
<evidence type="ECO:0000256" key="2">
    <source>
        <dbReference type="ARBA" id="ARBA00022692"/>
    </source>
</evidence>
<feature type="transmembrane region" description="Helical" evidence="5">
    <location>
        <begin position="57"/>
        <end position="79"/>
    </location>
</feature>
<accession>A0A830G9R1</accession>
<evidence type="ECO:0000313" key="7">
    <source>
        <dbReference type="EMBL" id="GGN09089.1"/>
    </source>
</evidence>
<dbReference type="EMBL" id="BMOQ01000002">
    <property type="protein sequence ID" value="GGN09089.1"/>
    <property type="molecule type" value="Genomic_DNA"/>
</dbReference>
<evidence type="ECO:0000256" key="4">
    <source>
        <dbReference type="ARBA" id="ARBA00023136"/>
    </source>
</evidence>
<reference evidence="7 8" key="1">
    <citation type="journal article" date="2019" name="Int. J. Syst. Evol. Microbiol.">
        <title>The Global Catalogue of Microorganisms (GCM) 10K type strain sequencing project: providing services to taxonomists for standard genome sequencing and annotation.</title>
        <authorList>
            <consortium name="The Broad Institute Genomics Platform"/>
            <consortium name="The Broad Institute Genome Sequencing Center for Infectious Disease"/>
            <person name="Wu L."/>
            <person name="Ma J."/>
        </authorList>
    </citation>
    <scope>NUCLEOTIDE SEQUENCE [LARGE SCALE GENOMIC DNA]</scope>
    <source>
        <strain evidence="7 8">JCM 16331</strain>
    </source>
</reference>
<evidence type="ECO:0000256" key="5">
    <source>
        <dbReference type="SAM" id="Phobius"/>
    </source>
</evidence>
<evidence type="ECO:0000313" key="8">
    <source>
        <dbReference type="Proteomes" id="UP000608850"/>
    </source>
</evidence>
<sequence length="102" mass="11509">MSDDPSGRDADVERTQLAAERTRLARERTTLAHIRTGFASFLFGTAILGLFDRSTAVPLGGAFVLVGVAFLATGWVSYVRSNRRTRALLDDLERPFRRRRRR</sequence>
<dbReference type="GO" id="GO:0012505">
    <property type="term" value="C:endomembrane system"/>
    <property type="evidence" value="ECO:0007669"/>
    <property type="project" value="UniProtKB-SubCell"/>
</dbReference>
<gene>
    <name evidence="7" type="ORF">GCM10009021_05690</name>
</gene>
<dbReference type="RefSeq" id="WP_188877014.1">
    <property type="nucleotide sequence ID" value="NZ_BMOQ01000002.1"/>
</dbReference>
<comment type="subcellular location">
    <subcellularLocation>
        <location evidence="1">Endomembrane system</location>
        <topology evidence="1">Multi-pass membrane protein</topology>
    </subcellularLocation>
</comment>
<feature type="domain" description="DUF202" evidence="6">
    <location>
        <begin position="21"/>
        <end position="83"/>
    </location>
</feature>
<keyword evidence="2 5" id="KW-0812">Transmembrane</keyword>
<protein>
    <recommendedName>
        <fullName evidence="6">DUF202 domain-containing protein</fullName>
    </recommendedName>
</protein>
<dbReference type="Proteomes" id="UP000608850">
    <property type="component" value="Unassembled WGS sequence"/>
</dbReference>
<proteinExistence type="predicted"/>
<evidence type="ECO:0000256" key="3">
    <source>
        <dbReference type="ARBA" id="ARBA00022989"/>
    </source>
</evidence>
<dbReference type="Pfam" id="PF02656">
    <property type="entry name" value="DUF202"/>
    <property type="match status" value="1"/>
</dbReference>
<evidence type="ECO:0000259" key="6">
    <source>
        <dbReference type="Pfam" id="PF02656"/>
    </source>
</evidence>
<dbReference type="OrthoDB" id="350115at2157"/>
<organism evidence="7 8">
    <name type="scientific">Halarchaeum nitratireducens</name>
    <dbReference type="NCBI Taxonomy" id="489913"/>
    <lineage>
        <taxon>Archaea</taxon>
        <taxon>Methanobacteriati</taxon>
        <taxon>Methanobacteriota</taxon>
        <taxon>Stenosarchaea group</taxon>
        <taxon>Halobacteria</taxon>
        <taxon>Halobacteriales</taxon>
        <taxon>Halobacteriaceae</taxon>
    </lineage>
</organism>
<dbReference type="InterPro" id="IPR003807">
    <property type="entry name" value="DUF202"/>
</dbReference>
<keyword evidence="8" id="KW-1185">Reference proteome</keyword>
<keyword evidence="4 5" id="KW-0472">Membrane</keyword>
<name>A0A830G9R1_9EURY</name>
<keyword evidence="3 5" id="KW-1133">Transmembrane helix</keyword>
<dbReference type="AlphaFoldDB" id="A0A830G9R1"/>
<evidence type="ECO:0000256" key="1">
    <source>
        <dbReference type="ARBA" id="ARBA00004127"/>
    </source>
</evidence>